<dbReference type="CDD" id="cd12876">
    <property type="entry name" value="SPRY_SOCS3"/>
    <property type="match status" value="1"/>
</dbReference>
<evidence type="ECO:0000256" key="2">
    <source>
        <dbReference type="ARBA" id="ARBA00004496"/>
    </source>
</evidence>
<reference evidence="9 10" key="1">
    <citation type="submission" date="2024-11" db="EMBL/GenBank/DDBJ databases">
        <title>Chromosome-level genome assembly of the freshwater bivalve Anodonta woodiana.</title>
        <authorList>
            <person name="Chen X."/>
        </authorList>
    </citation>
    <scope>NUCLEOTIDE SEQUENCE [LARGE SCALE GENOMIC DNA]</scope>
    <source>
        <strain evidence="9">MN2024</strain>
        <tissue evidence="9">Gills</tissue>
    </source>
</reference>
<dbReference type="Proteomes" id="UP001634394">
    <property type="component" value="Unassembled WGS sequence"/>
</dbReference>
<evidence type="ECO:0000256" key="4">
    <source>
        <dbReference type="ARBA" id="ARBA00014684"/>
    </source>
</evidence>
<dbReference type="PROSITE" id="PS50188">
    <property type="entry name" value="B302_SPRY"/>
    <property type="match status" value="1"/>
</dbReference>
<dbReference type="PANTHER" id="PTHR12245">
    <property type="entry name" value="SPRY DOMAIN CONTAINING SOCS BOX PROTEIN"/>
    <property type="match status" value="1"/>
</dbReference>
<gene>
    <name evidence="9" type="ORF">ACJMK2_035299</name>
</gene>
<comment type="subcellular location">
    <subcellularLocation>
        <location evidence="2">Cytoplasm</location>
    </subcellularLocation>
    <subcellularLocation>
        <location evidence="1">Nucleus</location>
    </subcellularLocation>
</comment>
<evidence type="ECO:0000259" key="8">
    <source>
        <dbReference type="PROSITE" id="PS50225"/>
    </source>
</evidence>
<dbReference type="Pfam" id="PF07525">
    <property type="entry name" value="SOCS_box"/>
    <property type="match status" value="1"/>
</dbReference>
<dbReference type="SMART" id="SM00969">
    <property type="entry name" value="SOCS_box"/>
    <property type="match status" value="1"/>
</dbReference>
<dbReference type="InterPro" id="IPR003877">
    <property type="entry name" value="SPRY_dom"/>
</dbReference>
<dbReference type="EMBL" id="JBJQND010000005">
    <property type="protein sequence ID" value="KAL3877605.1"/>
    <property type="molecule type" value="Genomic_DNA"/>
</dbReference>
<dbReference type="AlphaFoldDB" id="A0ABD3WVR3"/>
<dbReference type="InterPro" id="IPR035754">
    <property type="entry name" value="SPRY_SPSB3"/>
</dbReference>
<protein>
    <recommendedName>
        <fullName evidence="4">SPRY domain-containing SOCS box protein 3</fullName>
    </recommendedName>
</protein>
<dbReference type="InterPro" id="IPR001870">
    <property type="entry name" value="B30.2/SPRY"/>
</dbReference>
<feature type="domain" description="B30.2/SPRY" evidence="7">
    <location>
        <begin position="6"/>
        <end position="201"/>
    </location>
</feature>
<evidence type="ECO:0000256" key="3">
    <source>
        <dbReference type="ARBA" id="ARBA00010910"/>
    </source>
</evidence>
<dbReference type="Pfam" id="PF00622">
    <property type="entry name" value="SPRY"/>
    <property type="match status" value="1"/>
</dbReference>
<dbReference type="InterPro" id="IPR036036">
    <property type="entry name" value="SOCS_box-like_dom_sf"/>
</dbReference>
<sequence>MAPILTKGENISDLRLDCIPQDAENWVWDQFHKSPEVKLSRSFEDAYFYVDPVNQSTGTAGVRGTKAFTNGEHYWEIIFLEAPIGTSVMVGVGTEQTVLHMSDYKFVNLVGMDCNSWGLSYKGTVWNNGKSRQYCEPIYDEKTIIGCYLNLNNGTLSFYKNGVNLGVAFEGLDHVMEPLYPIISSTTTETEIGLGIRACRYSSLQDKCCSAIRQSLPCYHCVDSLPLPNIMKQYVKGF</sequence>
<evidence type="ECO:0000259" key="7">
    <source>
        <dbReference type="PROSITE" id="PS50188"/>
    </source>
</evidence>
<dbReference type="GO" id="GO:0005634">
    <property type="term" value="C:nucleus"/>
    <property type="evidence" value="ECO:0007669"/>
    <property type="project" value="UniProtKB-SubCell"/>
</dbReference>
<name>A0ABD3WVR3_SINWO</name>
<dbReference type="InterPro" id="IPR043136">
    <property type="entry name" value="B30.2/SPRY_sf"/>
</dbReference>
<feature type="domain" description="SOCS box" evidence="8">
    <location>
        <begin position="194"/>
        <end position="238"/>
    </location>
</feature>
<dbReference type="Gene3D" id="2.60.120.920">
    <property type="match status" value="1"/>
</dbReference>
<dbReference type="PANTHER" id="PTHR12245:SF16">
    <property type="entry name" value="SPRY DOMAIN-CONTAINING SOCS BOX PROTEIN 3-LIKE"/>
    <property type="match status" value="1"/>
</dbReference>
<dbReference type="InterPro" id="IPR001496">
    <property type="entry name" value="SOCS_box"/>
</dbReference>
<organism evidence="9 10">
    <name type="scientific">Sinanodonta woodiana</name>
    <name type="common">Chinese pond mussel</name>
    <name type="synonym">Anodonta woodiana</name>
    <dbReference type="NCBI Taxonomy" id="1069815"/>
    <lineage>
        <taxon>Eukaryota</taxon>
        <taxon>Metazoa</taxon>
        <taxon>Spiralia</taxon>
        <taxon>Lophotrochozoa</taxon>
        <taxon>Mollusca</taxon>
        <taxon>Bivalvia</taxon>
        <taxon>Autobranchia</taxon>
        <taxon>Heteroconchia</taxon>
        <taxon>Palaeoheterodonta</taxon>
        <taxon>Unionida</taxon>
        <taxon>Unionoidea</taxon>
        <taxon>Unionidae</taxon>
        <taxon>Unioninae</taxon>
        <taxon>Sinanodonta</taxon>
    </lineage>
</organism>
<comment type="caution">
    <text evidence="9">The sequence shown here is derived from an EMBL/GenBank/DDBJ whole genome shotgun (WGS) entry which is preliminary data.</text>
</comment>
<evidence type="ECO:0000313" key="9">
    <source>
        <dbReference type="EMBL" id="KAL3877605.1"/>
    </source>
</evidence>
<keyword evidence="10" id="KW-1185">Reference proteome</keyword>
<dbReference type="InterPro" id="IPR013320">
    <property type="entry name" value="ConA-like_dom_sf"/>
</dbReference>
<evidence type="ECO:0000256" key="6">
    <source>
        <dbReference type="ARBA" id="ARBA00023242"/>
    </source>
</evidence>
<keyword evidence="5" id="KW-0963">Cytoplasm</keyword>
<keyword evidence="6" id="KW-0539">Nucleus</keyword>
<evidence type="ECO:0000256" key="1">
    <source>
        <dbReference type="ARBA" id="ARBA00004123"/>
    </source>
</evidence>
<dbReference type="CDD" id="cd03587">
    <property type="entry name" value="SOCS"/>
    <property type="match status" value="1"/>
</dbReference>
<dbReference type="PROSITE" id="PS50225">
    <property type="entry name" value="SOCS"/>
    <property type="match status" value="1"/>
</dbReference>
<evidence type="ECO:0000313" key="10">
    <source>
        <dbReference type="Proteomes" id="UP001634394"/>
    </source>
</evidence>
<evidence type="ECO:0000256" key="5">
    <source>
        <dbReference type="ARBA" id="ARBA00022490"/>
    </source>
</evidence>
<dbReference type="SUPFAM" id="SSF49899">
    <property type="entry name" value="Concanavalin A-like lectins/glucanases"/>
    <property type="match status" value="1"/>
</dbReference>
<dbReference type="InterPro" id="IPR050672">
    <property type="entry name" value="FBXO45-Fsn/SPSB_families"/>
</dbReference>
<dbReference type="SUPFAM" id="SSF158235">
    <property type="entry name" value="SOCS box-like"/>
    <property type="match status" value="1"/>
</dbReference>
<accession>A0ABD3WVR3</accession>
<dbReference type="SMART" id="SM00449">
    <property type="entry name" value="SPRY"/>
    <property type="match status" value="1"/>
</dbReference>
<proteinExistence type="inferred from homology"/>
<dbReference type="GO" id="GO:0005737">
    <property type="term" value="C:cytoplasm"/>
    <property type="evidence" value="ECO:0007669"/>
    <property type="project" value="UniProtKB-SubCell"/>
</dbReference>
<comment type="similarity">
    <text evidence="3">Belongs to the SPSB family.</text>
</comment>